<evidence type="ECO:0000256" key="6">
    <source>
        <dbReference type="ARBA" id="ARBA00023204"/>
    </source>
</evidence>
<keyword evidence="4" id="KW-0677">Repeat</keyword>
<dbReference type="OrthoDB" id="273147at2759"/>
<reference evidence="11" key="1">
    <citation type="submission" date="2022-07" db="EMBL/GenBank/DDBJ databases">
        <title>Chromosome-level genome of Muraenolepis orangiensis.</title>
        <authorList>
            <person name="Kim J."/>
        </authorList>
    </citation>
    <scope>NUCLEOTIDE SEQUENCE</scope>
    <source>
        <strain evidence="11">KU_S4_2022</strain>
        <tissue evidence="11">Muscle</tissue>
    </source>
</reference>
<dbReference type="GO" id="GO:0006281">
    <property type="term" value="P:DNA repair"/>
    <property type="evidence" value="ECO:0007669"/>
    <property type="project" value="UniProtKB-KW"/>
</dbReference>
<feature type="domain" description="BRCT" evidence="10">
    <location>
        <begin position="7"/>
        <end position="90"/>
    </location>
</feature>
<dbReference type="InterPro" id="IPR002110">
    <property type="entry name" value="Ankyrin_rpt"/>
</dbReference>
<dbReference type="AlphaFoldDB" id="A0A9Q0IM62"/>
<dbReference type="SUPFAM" id="SSF52113">
    <property type="entry name" value="BRCT domain"/>
    <property type="match status" value="1"/>
</dbReference>
<dbReference type="GO" id="GO:0005634">
    <property type="term" value="C:nucleus"/>
    <property type="evidence" value="ECO:0007669"/>
    <property type="project" value="UniProtKB-SubCell"/>
</dbReference>
<keyword evidence="12" id="KW-1185">Reference proteome</keyword>
<dbReference type="Pfam" id="PF23294">
    <property type="entry name" value="BRCT_TopB1_SLF1"/>
    <property type="match status" value="1"/>
</dbReference>
<evidence type="ECO:0000313" key="12">
    <source>
        <dbReference type="Proteomes" id="UP001148018"/>
    </source>
</evidence>
<dbReference type="PANTHER" id="PTHR46677">
    <property type="entry name" value="SMC5-SMC6 COMPLEX LOCALIZATION FACTOR PROTEIN 1"/>
    <property type="match status" value="1"/>
</dbReference>
<evidence type="ECO:0000256" key="8">
    <source>
        <dbReference type="ARBA" id="ARBA00023242"/>
    </source>
</evidence>
<dbReference type="GO" id="GO:2000781">
    <property type="term" value="P:positive regulation of double-strand break repair"/>
    <property type="evidence" value="ECO:0007669"/>
    <property type="project" value="InterPro"/>
</dbReference>
<evidence type="ECO:0000313" key="11">
    <source>
        <dbReference type="EMBL" id="KAJ3603759.1"/>
    </source>
</evidence>
<evidence type="ECO:0000256" key="3">
    <source>
        <dbReference type="ARBA" id="ARBA00022490"/>
    </source>
</evidence>
<dbReference type="GO" id="GO:0035861">
    <property type="term" value="C:site of double-strand break"/>
    <property type="evidence" value="ECO:0007669"/>
    <property type="project" value="TreeGrafter"/>
</dbReference>
<comment type="subcellular location">
    <subcellularLocation>
        <location evidence="2">Cytoplasm</location>
        <location evidence="2">Cytoskeleton</location>
        <location evidence="2">Microtubule organizing center</location>
        <location evidence="2">Centrosome</location>
    </subcellularLocation>
    <subcellularLocation>
        <location evidence="1">Nucleus</location>
    </subcellularLocation>
</comment>
<dbReference type="EMBL" id="JANIIK010000044">
    <property type="protein sequence ID" value="KAJ3603759.1"/>
    <property type="molecule type" value="Genomic_DNA"/>
</dbReference>
<protein>
    <recommendedName>
        <fullName evidence="10">BRCT domain-containing protein</fullName>
    </recommendedName>
</protein>
<dbReference type="Proteomes" id="UP001148018">
    <property type="component" value="Unassembled WGS sequence"/>
</dbReference>
<keyword evidence="3" id="KW-0963">Cytoplasm</keyword>
<dbReference type="InterPro" id="IPR001357">
    <property type="entry name" value="BRCT_dom"/>
</dbReference>
<dbReference type="FunFam" id="3.40.50.10190:FF:000018">
    <property type="entry name" value="DNA topoisomerase 2-binding protein 1"/>
    <property type="match status" value="1"/>
</dbReference>
<keyword evidence="6" id="KW-0234">DNA repair</keyword>
<evidence type="ECO:0000256" key="7">
    <source>
        <dbReference type="ARBA" id="ARBA00023212"/>
    </source>
</evidence>
<dbReference type="Pfam" id="PF16770">
    <property type="entry name" value="RTT107_BRCT_5"/>
    <property type="match status" value="1"/>
</dbReference>
<keyword evidence="7" id="KW-0206">Cytoskeleton</keyword>
<accession>A0A9Q0IM62</accession>
<dbReference type="SMART" id="SM00248">
    <property type="entry name" value="ANK"/>
    <property type="match status" value="4"/>
</dbReference>
<evidence type="ECO:0000256" key="1">
    <source>
        <dbReference type="ARBA" id="ARBA00004123"/>
    </source>
</evidence>
<feature type="repeat" description="ANK" evidence="9">
    <location>
        <begin position="641"/>
        <end position="674"/>
    </location>
</feature>
<name>A0A9Q0IM62_9TELE</name>
<dbReference type="PROSITE" id="PS50172">
    <property type="entry name" value="BRCT"/>
    <property type="match status" value="1"/>
</dbReference>
<evidence type="ECO:0000256" key="4">
    <source>
        <dbReference type="ARBA" id="ARBA00022737"/>
    </source>
</evidence>
<sequence>MASSKWVFQISGIKNRTEKRRVVRGIQKLGGKYIGGSVYQQDSTHLIVSRFLRSEKFLAACAAGNWVLTPKYVFDSVKRGSWLPEEPYEVVMSQGSLAAHNPVRRWREKVAGGSLSGAFHGWKVLLIVADRSHRVIYKRLLRAGKAKVYLPPPPPHVAITHVMAMPLPDDLQGHIAPCYPVTYLMQHLFGAHWVNLSSTAGKAKRPTEAESALGDFCELENELKTYIIKREEQPRLLFPEFLSSHDPCSLNSQIAEANFINMCSMIECGLFSEALDTIRDTLFPGLLPPAVHLVSLLEHALQGKASAVYLRNLQHVLHSLLLNNPSWMFPNTVKKYFAQLLQCPQCKTGLLPFIESIISYCMSSEATCHPLPASPSLLRLHGDLLALVLKFFQGELHSITAGGSGLVKGAGVSQLPASGFLLYETFWTVWERSTLLSMAVKQLVKLLDATEREARKELRLGEMLLDMLSATVEFWCLQHFKLNQNLVVKGLEDLAEHVAVSTSSQDVSPAILVDLVARMPSSRLRLVTADAIFRNLCCRNGLTIGDEPLSLKKMVSSYLPALERLVECPRWAGNRGPCPATEPVSHSWTSTEEYSGRRPCKMTEHAAAVTVYGTLLTEAETAGSVTGSVEVRGRSTPVNAAGETGLHRACKSNRVEMVHKILALPGTDVNAKDHAGWTPLHEACNHGSTACVAALLACAHGPAPHLDSHVNGVGPLSDALLNGHTDIAKMLLEHAGSALLRQADSAGRTPLDLAPGPAERDELLRSAEAGDAAALLQQQGGQRPLLEAGCGLMAHLLIAYLRERGPWQHGHALAGAFSGGRSLQAVTHGWTDQRAVRLAEDAEALVGLGLGPSWGEGLDQVSPVVGEHEENRHFLMEILRLLRTQRCIIGLQLWQ</sequence>
<dbReference type="SUPFAM" id="SSF48403">
    <property type="entry name" value="Ankyrin repeat"/>
    <property type="match status" value="1"/>
</dbReference>
<dbReference type="InterPro" id="IPR057595">
    <property type="entry name" value="TopB1_SLF1_BRCT"/>
</dbReference>
<evidence type="ECO:0000256" key="2">
    <source>
        <dbReference type="ARBA" id="ARBA00004300"/>
    </source>
</evidence>
<keyword evidence="5" id="KW-0227">DNA damage</keyword>
<dbReference type="Gene3D" id="1.25.40.20">
    <property type="entry name" value="Ankyrin repeat-containing domain"/>
    <property type="match status" value="1"/>
</dbReference>
<proteinExistence type="predicted"/>
<keyword evidence="8" id="KW-0539">Nucleus</keyword>
<dbReference type="GO" id="GO:1990166">
    <property type="term" value="P:protein localization to site of double-strand break"/>
    <property type="evidence" value="ECO:0007669"/>
    <property type="project" value="TreeGrafter"/>
</dbReference>
<dbReference type="GO" id="GO:0005813">
    <property type="term" value="C:centrosome"/>
    <property type="evidence" value="ECO:0007669"/>
    <property type="project" value="UniProtKB-SubCell"/>
</dbReference>
<dbReference type="PROSITE" id="PS50297">
    <property type="entry name" value="ANK_REP_REGION"/>
    <property type="match status" value="1"/>
</dbReference>
<dbReference type="InterPro" id="IPR036420">
    <property type="entry name" value="BRCT_dom_sf"/>
</dbReference>
<dbReference type="CDD" id="cd17738">
    <property type="entry name" value="BRCT_TopBP1_rpt7"/>
    <property type="match status" value="1"/>
</dbReference>
<dbReference type="Pfam" id="PF12796">
    <property type="entry name" value="Ank_2"/>
    <property type="match status" value="1"/>
</dbReference>
<evidence type="ECO:0000256" key="5">
    <source>
        <dbReference type="ARBA" id="ARBA00022763"/>
    </source>
</evidence>
<dbReference type="PROSITE" id="PS50088">
    <property type="entry name" value="ANK_REPEAT"/>
    <property type="match status" value="1"/>
</dbReference>
<dbReference type="PANTHER" id="PTHR46677:SF1">
    <property type="entry name" value="SMC5-SMC6 COMPLEX LOCALIZATION FACTOR PROTEIN 1"/>
    <property type="match status" value="1"/>
</dbReference>
<dbReference type="InterPro" id="IPR036770">
    <property type="entry name" value="Ankyrin_rpt-contain_sf"/>
</dbReference>
<dbReference type="Gene3D" id="3.40.50.10190">
    <property type="entry name" value="BRCT domain"/>
    <property type="match status" value="2"/>
</dbReference>
<evidence type="ECO:0000256" key="9">
    <source>
        <dbReference type="PROSITE-ProRule" id="PRU00023"/>
    </source>
</evidence>
<comment type="caution">
    <text evidence="11">The sequence shown here is derived from an EMBL/GenBank/DDBJ whole genome shotgun (WGS) entry which is preliminary data.</text>
</comment>
<keyword evidence="9" id="KW-0040">ANK repeat</keyword>
<gene>
    <name evidence="11" type="ORF">NHX12_028500</name>
</gene>
<evidence type="ECO:0000259" key="10">
    <source>
        <dbReference type="PROSITE" id="PS50172"/>
    </source>
</evidence>
<organism evidence="11 12">
    <name type="scientific">Muraenolepis orangiensis</name>
    <name type="common">Patagonian moray cod</name>
    <dbReference type="NCBI Taxonomy" id="630683"/>
    <lineage>
        <taxon>Eukaryota</taxon>
        <taxon>Metazoa</taxon>
        <taxon>Chordata</taxon>
        <taxon>Craniata</taxon>
        <taxon>Vertebrata</taxon>
        <taxon>Euteleostomi</taxon>
        <taxon>Actinopterygii</taxon>
        <taxon>Neopterygii</taxon>
        <taxon>Teleostei</taxon>
        <taxon>Neoteleostei</taxon>
        <taxon>Acanthomorphata</taxon>
        <taxon>Zeiogadaria</taxon>
        <taxon>Gadariae</taxon>
        <taxon>Gadiformes</taxon>
        <taxon>Muraenolepidoidei</taxon>
        <taxon>Muraenolepididae</taxon>
        <taxon>Muraenolepis</taxon>
    </lineage>
</organism>
<dbReference type="InterPro" id="IPR042479">
    <property type="entry name" value="Slf1"/>
</dbReference>